<evidence type="ECO:0000313" key="2">
    <source>
        <dbReference type="EMBL" id="KAH3821229.1"/>
    </source>
</evidence>
<proteinExistence type="predicted"/>
<dbReference type="EMBL" id="JAIWYP010000005">
    <property type="protein sequence ID" value="KAH3821226.1"/>
    <property type="molecule type" value="Genomic_DNA"/>
</dbReference>
<reference evidence="1" key="1">
    <citation type="journal article" date="2019" name="bioRxiv">
        <title>The Genome of the Zebra Mussel, Dreissena polymorpha: A Resource for Invasive Species Research.</title>
        <authorList>
            <person name="McCartney M.A."/>
            <person name="Auch B."/>
            <person name="Kono T."/>
            <person name="Mallez S."/>
            <person name="Zhang Y."/>
            <person name="Obille A."/>
            <person name="Becker A."/>
            <person name="Abrahante J.E."/>
            <person name="Garbe J."/>
            <person name="Badalamenti J.P."/>
            <person name="Herman A."/>
            <person name="Mangelson H."/>
            <person name="Liachko I."/>
            <person name="Sullivan S."/>
            <person name="Sone E.D."/>
            <person name="Koren S."/>
            <person name="Silverstein K.A.T."/>
            <person name="Beckman K.B."/>
            <person name="Gohl D.M."/>
        </authorList>
    </citation>
    <scope>NUCLEOTIDE SEQUENCE</scope>
    <source>
        <strain evidence="1">Duluth1</strain>
        <tissue evidence="1">Whole animal</tissue>
    </source>
</reference>
<organism evidence="1 3">
    <name type="scientific">Dreissena polymorpha</name>
    <name type="common">Zebra mussel</name>
    <name type="synonym">Mytilus polymorpha</name>
    <dbReference type="NCBI Taxonomy" id="45954"/>
    <lineage>
        <taxon>Eukaryota</taxon>
        <taxon>Metazoa</taxon>
        <taxon>Spiralia</taxon>
        <taxon>Lophotrochozoa</taxon>
        <taxon>Mollusca</taxon>
        <taxon>Bivalvia</taxon>
        <taxon>Autobranchia</taxon>
        <taxon>Heteroconchia</taxon>
        <taxon>Euheterodonta</taxon>
        <taxon>Imparidentia</taxon>
        <taxon>Neoheterodontei</taxon>
        <taxon>Myida</taxon>
        <taxon>Dreissenoidea</taxon>
        <taxon>Dreissenidae</taxon>
        <taxon>Dreissena</taxon>
    </lineage>
</organism>
<reference evidence="1" key="2">
    <citation type="submission" date="2020-11" db="EMBL/GenBank/DDBJ databases">
        <authorList>
            <person name="McCartney M.A."/>
            <person name="Auch B."/>
            <person name="Kono T."/>
            <person name="Mallez S."/>
            <person name="Becker A."/>
            <person name="Gohl D.M."/>
            <person name="Silverstein K.A.T."/>
            <person name="Koren S."/>
            <person name="Bechman K.B."/>
            <person name="Herman A."/>
            <person name="Abrahante J.E."/>
            <person name="Garbe J."/>
        </authorList>
    </citation>
    <scope>NUCLEOTIDE SEQUENCE</scope>
    <source>
        <strain evidence="1">Duluth1</strain>
        <tissue evidence="1">Whole animal</tissue>
    </source>
</reference>
<dbReference type="Proteomes" id="UP000828390">
    <property type="component" value="Unassembled WGS sequence"/>
</dbReference>
<comment type="caution">
    <text evidence="1">The sequence shown here is derived from an EMBL/GenBank/DDBJ whole genome shotgun (WGS) entry which is preliminary data.</text>
</comment>
<name>A0A9D4JR31_DREPO</name>
<sequence>MCVKCSQRILEHPLLVMNVVRRLATTDMKILPSTFNNDIVRNCPISLETSSFGTKMPSARCHSTGTSPLRQTTFHSFHNRLSSFGHDLYTL</sequence>
<gene>
    <name evidence="1" type="ORF">DPMN_122988</name>
    <name evidence="2" type="ORF">DPMN_122991</name>
</gene>
<accession>A0A9D4JR31</accession>
<dbReference type="AlphaFoldDB" id="A0A9D4JR31"/>
<protein>
    <submittedName>
        <fullName evidence="1">Uncharacterized protein</fullName>
    </submittedName>
</protein>
<dbReference type="EMBL" id="JAIWYP010000005">
    <property type="protein sequence ID" value="KAH3821229.1"/>
    <property type="molecule type" value="Genomic_DNA"/>
</dbReference>
<evidence type="ECO:0000313" key="1">
    <source>
        <dbReference type="EMBL" id="KAH3821226.1"/>
    </source>
</evidence>
<evidence type="ECO:0000313" key="3">
    <source>
        <dbReference type="Proteomes" id="UP000828390"/>
    </source>
</evidence>
<keyword evidence="3" id="KW-1185">Reference proteome</keyword>